<keyword evidence="2" id="KW-1185">Reference proteome</keyword>
<dbReference type="STRING" id="356660.SAMN05444336_102371"/>
<name>A0A1H2WGE8_9RHOB</name>
<protein>
    <recommendedName>
        <fullName evidence="3">DUF1365 domain-containing protein</fullName>
    </recommendedName>
</protein>
<dbReference type="RefSeq" id="WP_218133370.1">
    <property type="nucleotide sequence ID" value="NZ_FNMZ01000002.1"/>
</dbReference>
<dbReference type="InterPro" id="IPR010775">
    <property type="entry name" value="DUF1365"/>
</dbReference>
<evidence type="ECO:0000313" key="1">
    <source>
        <dbReference type="EMBL" id="SDW79566.1"/>
    </source>
</evidence>
<dbReference type="Proteomes" id="UP000199118">
    <property type="component" value="Unassembled WGS sequence"/>
</dbReference>
<dbReference type="PANTHER" id="PTHR33973:SF4">
    <property type="entry name" value="OS07G0153300 PROTEIN"/>
    <property type="match status" value="1"/>
</dbReference>
<organism evidence="1 2">
    <name type="scientific">Albimonas donghaensis</name>
    <dbReference type="NCBI Taxonomy" id="356660"/>
    <lineage>
        <taxon>Bacteria</taxon>
        <taxon>Pseudomonadati</taxon>
        <taxon>Pseudomonadota</taxon>
        <taxon>Alphaproteobacteria</taxon>
        <taxon>Rhodobacterales</taxon>
        <taxon>Paracoccaceae</taxon>
        <taxon>Albimonas</taxon>
    </lineage>
</organism>
<sequence>MTRSDAIPPEQGCAYLGHVMHMRLTPRAHRFRYRLWTLLLDIDRLEDTAARLRLFRVNRRGWLSHHDADHGPRDGSALRPWVEARLAEAGRPPPARIRLLAMPRVLGFVFNPLSVYYCEDASGRLRSVIYEVKNTFGDQRAYVLAAEPEGADPDAPRRHAQAKEMFVSPFIGMDQTYRFHLAPPGDRLALRIRQGSAAEGDVLIATQNGDRLPLTDATLARLALALPLLPVKVMAAIHWQALRLALKRAPFRRYPGAEAAHAPAARSGDFAASDPVSTV</sequence>
<dbReference type="Pfam" id="PF07103">
    <property type="entry name" value="DUF1365"/>
    <property type="match status" value="1"/>
</dbReference>
<dbReference type="AlphaFoldDB" id="A0A1H2WGE8"/>
<evidence type="ECO:0000313" key="2">
    <source>
        <dbReference type="Proteomes" id="UP000199118"/>
    </source>
</evidence>
<dbReference type="PANTHER" id="PTHR33973">
    <property type="entry name" value="OS07G0153300 PROTEIN"/>
    <property type="match status" value="1"/>
</dbReference>
<reference evidence="1 2" key="1">
    <citation type="submission" date="2016-10" db="EMBL/GenBank/DDBJ databases">
        <authorList>
            <person name="de Groot N.N."/>
        </authorList>
    </citation>
    <scope>NUCLEOTIDE SEQUENCE [LARGE SCALE GENOMIC DNA]</scope>
    <source>
        <strain evidence="1 2">DSM 17890</strain>
    </source>
</reference>
<evidence type="ECO:0008006" key="3">
    <source>
        <dbReference type="Google" id="ProtNLM"/>
    </source>
</evidence>
<accession>A0A1H2WGE8</accession>
<proteinExistence type="predicted"/>
<gene>
    <name evidence="1" type="ORF">SAMN05444336_102371</name>
</gene>
<dbReference type="EMBL" id="FNMZ01000002">
    <property type="protein sequence ID" value="SDW79566.1"/>
    <property type="molecule type" value="Genomic_DNA"/>
</dbReference>